<dbReference type="Proteomes" id="UP000547458">
    <property type="component" value="Unassembled WGS sequence"/>
</dbReference>
<dbReference type="InterPro" id="IPR011711">
    <property type="entry name" value="GntR_C"/>
</dbReference>
<proteinExistence type="predicted"/>
<protein>
    <submittedName>
        <fullName evidence="5">DNA-binding GntR family transcriptional regulator</fullName>
    </submittedName>
</protein>
<gene>
    <name evidence="5" type="ORF">BJ994_001104</name>
</gene>
<feature type="domain" description="HTH gntR-type" evidence="4">
    <location>
        <begin position="9"/>
        <end position="76"/>
    </location>
</feature>
<keyword evidence="1" id="KW-0805">Transcription regulation</keyword>
<evidence type="ECO:0000313" key="5">
    <source>
        <dbReference type="EMBL" id="NJC22028.1"/>
    </source>
</evidence>
<reference evidence="5 6" key="1">
    <citation type="submission" date="2020-03" db="EMBL/GenBank/DDBJ databases">
        <title>Sequencing the genomes of 1000 actinobacteria strains.</title>
        <authorList>
            <person name="Klenk H.-P."/>
        </authorList>
    </citation>
    <scope>NUCLEOTIDE SEQUENCE [LARGE SCALE GENOMIC DNA]</scope>
    <source>
        <strain evidence="5 6">DSM 16403</strain>
    </source>
</reference>
<keyword evidence="2 5" id="KW-0238">DNA-binding</keyword>
<dbReference type="Gene3D" id="1.20.120.530">
    <property type="entry name" value="GntR ligand-binding domain-like"/>
    <property type="match status" value="1"/>
</dbReference>
<dbReference type="SUPFAM" id="SSF46785">
    <property type="entry name" value="Winged helix' DNA-binding domain"/>
    <property type="match status" value="1"/>
</dbReference>
<dbReference type="GO" id="GO:0003700">
    <property type="term" value="F:DNA-binding transcription factor activity"/>
    <property type="evidence" value="ECO:0007669"/>
    <property type="project" value="InterPro"/>
</dbReference>
<evidence type="ECO:0000256" key="2">
    <source>
        <dbReference type="ARBA" id="ARBA00023125"/>
    </source>
</evidence>
<name>A0A846RFR6_9MICC</name>
<dbReference type="PRINTS" id="PR00035">
    <property type="entry name" value="HTHGNTR"/>
</dbReference>
<dbReference type="GO" id="GO:0003677">
    <property type="term" value="F:DNA binding"/>
    <property type="evidence" value="ECO:0007669"/>
    <property type="project" value="UniProtKB-KW"/>
</dbReference>
<comment type="caution">
    <text evidence="5">The sequence shown here is derived from an EMBL/GenBank/DDBJ whole genome shotgun (WGS) entry which is preliminary data.</text>
</comment>
<dbReference type="InterPro" id="IPR000524">
    <property type="entry name" value="Tscrpt_reg_HTH_GntR"/>
</dbReference>
<dbReference type="PROSITE" id="PS50949">
    <property type="entry name" value="HTH_GNTR"/>
    <property type="match status" value="1"/>
</dbReference>
<sequence>MQESRAGSVRASDRAYETLRSDIIEWRLSPGTVLGELEQSARLGVSRTPLREALSRLTAEGLTAAHRGRGVVVSDISLEKISELFAVRISLDCTAATLAAERSDQDIFNTLTIRFETASTLISSSSGEQHEYYRLVAELDSAIDAAAANPYLLQAQKQLRTHLSRVRRLARDDAARLLASAAEHAQIARSIAQGNADLASASTKVHLHNSLQYLLAARIDPGSTTRKETAHG</sequence>
<dbReference type="Gene3D" id="1.10.10.10">
    <property type="entry name" value="Winged helix-like DNA-binding domain superfamily/Winged helix DNA-binding domain"/>
    <property type="match status" value="1"/>
</dbReference>
<dbReference type="PANTHER" id="PTHR43537:SF5">
    <property type="entry name" value="UXU OPERON TRANSCRIPTIONAL REGULATOR"/>
    <property type="match status" value="1"/>
</dbReference>
<dbReference type="SMART" id="SM00895">
    <property type="entry name" value="FCD"/>
    <property type="match status" value="1"/>
</dbReference>
<evidence type="ECO:0000313" key="6">
    <source>
        <dbReference type="Proteomes" id="UP000547458"/>
    </source>
</evidence>
<evidence type="ECO:0000256" key="1">
    <source>
        <dbReference type="ARBA" id="ARBA00023015"/>
    </source>
</evidence>
<dbReference type="Pfam" id="PF07729">
    <property type="entry name" value="FCD"/>
    <property type="match status" value="1"/>
</dbReference>
<keyword evidence="3" id="KW-0804">Transcription</keyword>
<dbReference type="AlphaFoldDB" id="A0A846RFR6"/>
<dbReference type="InterPro" id="IPR036390">
    <property type="entry name" value="WH_DNA-bd_sf"/>
</dbReference>
<organism evidence="5 6">
    <name type="scientific">Arthrobacter pigmenti</name>
    <dbReference type="NCBI Taxonomy" id="271432"/>
    <lineage>
        <taxon>Bacteria</taxon>
        <taxon>Bacillati</taxon>
        <taxon>Actinomycetota</taxon>
        <taxon>Actinomycetes</taxon>
        <taxon>Micrococcales</taxon>
        <taxon>Micrococcaceae</taxon>
        <taxon>Arthrobacter</taxon>
    </lineage>
</organism>
<dbReference type="SUPFAM" id="SSF48008">
    <property type="entry name" value="GntR ligand-binding domain-like"/>
    <property type="match status" value="1"/>
</dbReference>
<dbReference type="EMBL" id="JAATJL010000001">
    <property type="protein sequence ID" value="NJC22028.1"/>
    <property type="molecule type" value="Genomic_DNA"/>
</dbReference>
<dbReference type="SMART" id="SM00345">
    <property type="entry name" value="HTH_GNTR"/>
    <property type="match status" value="1"/>
</dbReference>
<accession>A0A846RFR6</accession>
<dbReference type="PANTHER" id="PTHR43537">
    <property type="entry name" value="TRANSCRIPTIONAL REGULATOR, GNTR FAMILY"/>
    <property type="match status" value="1"/>
</dbReference>
<dbReference type="InterPro" id="IPR008920">
    <property type="entry name" value="TF_FadR/GntR_C"/>
</dbReference>
<evidence type="ECO:0000256" key="3">
    <source>
        <dbReference type="ARBA" id="ARBA00023163"/>
    </source>
</evidence>
<dbReference type="CDD" id="cd07377">
    <property type="entry name" value="WHTH_GntR"/>
    <property type="match status" value="1"/>
</dbReference>
<keyword evidence="6" id="KW-1185">Reference proteome</keyword>
<dbReference type="InterPro" id="IPR036388">
    <property type="entry name" value="WH-like_DNA-bd_sf"/>
</dbReference>
<dbReference type="Pfam" id="PF00392">
    <property type="entry name" value="GntR"/>
    <property type="match status" value="1"/>
</dbReference>
<evidence type="ECO:0000259" key="4">
    <source>
        <dbReference type="PROSITE" id="PS50949"/>
    </source>
</evidence>